<dbReference type="PANTHER" id="PTHR34704:SF1">
    <property type="entry name" value="ATPASE"/>
    <property type="match status" value="1"/>
</dbReference>
<dbReference type="GO" id="GO:0005524">
    <property type="term" value="F:ATP binding"/>
    <property type="evidence" value="ECO:0007669"/>
    <property type="project" value="InterPro"/>
</dbReference>
<evidence type="ECO:0000313" key="2">
    <source>
        <dbReference type="EMBL" id="SES21650.1"/>
    </source>
</evidence>
<dbReference type="EMBL" id="FOGJ01000023">
    <property type="protein sequence ID" value="SES21650.1"/>
    <property type="molecule type" value="Genomic_DNA"/>
</dbReference>
<dbReference type="InterPro" id="IPR027417">
    <property type="entry name" value="P-loop_NTPase"/>
</dbReference>
<name>A0A1H9VIP6_BUTFI</name>
<dbReference type="Gene3D" id="3.40.50.300">
    <property type="entry name" value="P-loop containing nucleotide triphosphate hydrolases"/>
    <property type="match status" value="1"/>
</dbReference>
<proteinExistence type="predicted"/>
<reference evidence="2 3" key="1">
    <citation type="submission" date="2016-10" db="EMBL/GenBank/DDBJ databases">
        <authorList>
            <person name="de Groot N.N."/>
        </authorList>
    </citation>
    <scope>NUCLEOTIDE SEQUENCE [LARGE SCALE GENOMIC DNA]</scope>
    <source>
        <strain evidence="2 3">AR40</strain>
    </source>
</reference>
<evidence type="ECO:0000259" key="1">
    <source>
        <dbReference type="Pfam" id="PF01637"/>
    </source>
</evidence>
<sequence>MLYYYNKNMRKHKIIGRIEEQEKLESCMNSDRAQLIVVYGRRRVGKTFLINEYFHNEFAFKLTGAHGKGKEVQLENFAFALGRKMQRKYTAPKNWNRAFEDLRDYLESLDESKKQVVFLDELPWLDNQKSEFLSAFEWFWNDWASTKDNLVFIVSGSATSWMDEKIANNKGGLFNRQTRKLFLKPFKLYEVEEYLISNNINWSRYDIVRCYMIMGGIPYYLSLLNNKLSLSQNIDSLFFSEGCELWDEFEHLYRTLFSNSENYIKVVEALSTKTGGMTRKEIVESTKLKNNGDLTKILDNLILSGFIRATNFYKKKKKDTMFQLCDYYTAFYMKYIKDNYGKDEHYWSNSTDTPARRTWEGLVFEQVCKDHVYAVKNKLGISGILSEESAWFVRADSKNGIEGAQIDLIIKRRDHVVTICEIKFSSGQYTITKEYDLNLRNKVEAFRIATKCNDSIQLVMLTTYGVKSNEYSSLIQNQVIMDDLFVKR</sequence>
<dbReference type="InterPro" id="IPR011579">
    <property type="entry name" value="ATPase_dom"/>
</dbReference>
<dbReference type="AlphaFoldDB" id="A0A1H9VIP6"/>
<dbReference type="Proteomes" id="UP000182584">
    <property type="component" value="Unassembled WGS sequence"/>
</dbReference>
<gene>
    <name evidence="2" type="ORF">SAMN04487884_12363</name>
</gene>
<protein>
    <recommendedName>
        <fullName evidence="1">ATPase domain-containing protein</fullName>
    </recommendedName>
</protein>
<feature type="domain" description="ATPase" evidence="1">
    <location>
        <begin position="17"/>
        <end position="223"/>
    </location>
</feature>
<dbReference type="SUPFAM" id="SSF52540">
    <property type="entry name" value="P-loop containing nucleoside triphosphate hydrolases"/>
    <property type="match status" value="1"/>
</dbReference>
<accession>A0A1H9VIP6</accession>
<organism evidence="2 3">
    <name type="scientific">Butyrivibrio fibrisolvens</name>
    <dbReference type="NCBI Taxonomy" id="831"/>
    <lineage>
        <taxon>Bacteria</taxon>
        <taxon>Bacillati</taxon>
        <taxon>Bacillota</taxon>
        <taxon>Clostridia</taxon>
        <taxon>Lachnospirales</taxon>
        <taxon>Lachnospiraceae</taxon>
        <taxon>Butyrivibrio</taxon>
    </lineage>
</organism>
<dbReference type="PANTHER" id="PTHR34704">
    <property type="entry name" value="ATPASE"/>
    <property type="match status" value="1"/>
</dbReference>
<evidence type="ECO:0000313" key="3">
    <source>
        <dbReference type="Proteomes" id="UP000182584"/>
    </source>
</evidence>
<dbReference type="Pfam" id="PF01637">
    <property type="entry name" value="ATPase_2"/>
    <property type="match status" value="1"/>
</dbReference>